<evidence type="ECO:0000256" key="1">
    <source>
        <dbReference type="ARBA" id="ARBA00001971"/>
    </source>
</evidence>
<keyword evidence="6 8" id="KW-0408">Iron</keyword>
<evidence type="ECO:0000256" key="7">
    <source>
        <dbReference type="ARBA" id="ARBA00023033"/>
    </source>
</evidence>
<evidence type="ECO:0000256" key="10">
    <source>
        <dbReference type="SAM" id="Phobius"/>
    </source>
</evidence>
<dbReference type="PRINTS" id="PR00385">
    <property type="entry name" value="P450"/>
</dbReference>
<reference evidence="11 12" key="1">
    <citation type="submission" date="2016-07" db="EMBL/GenBank/DDBJ databases">
        <title>Draft genome of the white-rot fungus Obba rivulosa 3A-2.</title>
        <authorList>
            <consortium name="DOE Joint Genome Institute"/>
            <person name="Miettinen O."/>
            <person name="Riley R."/>
            <person name="Acob R."/>
            <person name="Barry K."/>
            <person name="Cullen D."/>
            <person name="De Vries R."/>
            <person name="Hainaut M."/>
            <person name="Hatakka A."/>
            <person name="Henrissat B."/>
            <person name="Hilden K."/>
            <person name="Kuo R."/>
            <person name="Labutti K."/>
            <person name="Lipzen A."/>
            <person name="Makela M.R."/>
            <person name="Sandor L."/>
            <person name="Spatafora J.W."/>
            <person name="Grigoriev I.V."/>
            <person name="Hibbett D.S."/>
        </authorList>
    </citation>
    <scope>NUCLEOTIDE SEQUENCE [LARGE SCALE GENOMIC DNA]</scope>
    <source>
        <strain evidence="11 12">3A-2</strain>
    </source>
</reference>
<dbReference type="GO" id="GO:0020037">
    <property type="term" value="F:heme binding"/>
    <property type="evidence" value="ECO:0007669"/>
    <property type="project" value="InterPro"/>
</dbReference>
<dbReference type="Proteomes" id="UP000250043">
    <property type="component" value="Unassembled WGS sequence"/>
</dbReference>
<keyword evidence="12" id="KW-1185">Reference proteome</keyword>
<dbReference type="Gene3D" id="1.10.630.10">
    <property type="entry name" value="Cytochrome P450"/>
    <property type="match status" value="1"/>
</dbReference>
<proteinExistence type="inferred from homology"/>
<dbReference type="SUPFAM" id="SSF48264">
    <property type="entry name" value="Cytochrome P450"/>
    <property type="match status" value="1"/>
</dbReference>
<keyword evidence="10" id="KW-1133">Transmembrane helix</keyword>
<evidence type="ECO:0000256" key="3">
    <source>
        <dbReference type="ARBA" id="ARBA00022617"/>
    </source>
</evidence>
<dbReference type="InterPro" id="IPR047146">
    <property type="entry name" value="Cyt_P450_E_CYP52_fungi"/>
</dbReference>
<sequence length="595" mass="67165">MAKAPRTKFEQTIPDYRRRILVALAKAILVPPLVTVLAFRALGSPFSAFAVLATVLSIPLTVVLRSRYSTWVEHSAAARLGAKPVPRVTGKLPGNFDVVKRVLKGFERGYVLQVHRDLFQEYDCTTLNLRFFWSDQIITMDEGVFQFACSSGFSHFEKGIMWHERIDKLLGTGLFNTDGEEWKKGRTMARPFFSKDRISDFELFERVSAPALDLIAARAERSQPIDAQDLLSRLTLDVGSKFLFGTELDLLSRPLNEPGRVKLGPKGSIPIEGHSELDPFTEAFETVAVRITRRGAQGPTWPLKELLSDATDDPIDQILEWIDPLVRRALERKEANRKAGITSTADEGVFLDFLASSTDDVEHIRYELITYLIAARDTTASLLTFVLYFFALHPEVCSRVREEVLNTFGTDGQPTPEKLKGMKYLRAVLNETLRLFPSAPLVTRMSKDAPLVLPASKEPLYLPPRTQVMMISLLLHRRHDLWGDSADEFMPDRWFDEQLIEKINKTPFMYCPFSGGPRICIGQEFAMNESMYFAIRLMQRFRAFCLAPEFQPAGSLPPAEWKGGSGRQGVEKIWPATSLTMFSKGGLWIYAEPSA</sequence>
<dbReference type="EMBL" id="KV722518">
    <property type="protein sequence ID" value="OCH86634.1"/>
    <property type="molecule type" value="Genomic_DNA"/>
</dbReference>
<dbReference type="PANTHER" id="PTHR24287">
    <property type="entry name" value="P450, PUTATIVE (EUROFUNG)-RELATED"/>
    <property type="match status" value="1"/>
</dbReference>
<dbReference type="InterPro" id="IPR036396">
    <property type="entry name" value="Cyt_P450_sf"/>
</dbReference>
<feature type="transmembrane region" description="Helical" evidence="10">
    <location>
        <begin position="20"/>
        <end position="39"/>
    </location>
</feature>
<evidence type="ECO:0000313" key="11">
    <source>
        <dbReference type="EMBL" id="OCH86634.1"/>
    </source>
</evidence>
<comment type="similarity">
    <text evidence="2 9">Belongs to the cytochrome P450 family.</text>
</comment>
<dbReference type="InterPro" id="IPR002401">
    <property type="entry name" value="Cyt_P450_E_grp-I"/>
</dbReference>
<evidence type="ECO:0000256" key="8">
    <source>
        <dbReference type="PIRSR" id="PIRSR602401-1"/>
    </source>
</evidence>
<evidence type="ECO:0000256" key="6">
    <source>
        <dbReference type="ARBA" id="ARBA00023004"/>
    </source>
</evidence>
<dbReference type="GO" id="GO:0016705">
    <property type="term" value="F:oxidoreductase activity, acting on paired donors, with incorporation or reduction of molecular oxygen"/>
    <property type="evidence" value="ECO:0007669"/>
    <property type="project" value="InterPro"/>
</dbReference>
<keyword evidence="5 9" id="KW-0560">Oxidoreductase</keyword>
<dbReference type="PRINTS" id="PR00463">
    <property type="entry name" value="EP450I"/>
</dbReference>
<protein>
    <submittedName>
        <fullName evidence="11">Cytochrome P450 monooxygenase CYP63</fullName>
    </submittedName>
</protein>
<evidence type="ECO:0000256" key="4">
    <source>
        <dbReference type="ARBA" id="ARBA00022723"/>
    </source>
</evidence>
<keyword evidence="10" id="KW-0812">Transmembrane</keyword>
<keyword evidence="3 8" id="KW-0349">Heme</keyword>
<dbReference type="InterPro" id="IPR001128">
    <property type="entry name" value="Cyt_P450"/>
</dbReference>
<keyword evidence="10" id="KW-0472">Membrane</keyword>
<keyword evidence="7 9" id="KW-0503">Monooxygenase</keyword>
<evidence type="ECO:0000256" key="2">
    <source>
        <dbReference type="ARBA" id="ARBA00010617"/>
    </source>
</evidence>
<dbReference type="Pfam" id="PF00067">
    <property type="entry name" value="p450"/>
    <property type="match status" value="1"/>
</dbReference>
<keyword evidence="4 8" id="KW-0479">Metal-binding</keyword>
<gene>
    <name evidence="11" type="ORF">OBBRIDRAFT_797009</name>
</gene>
<evidence type="ECO:0000313" key="12">
    <source>
        <dbReference type="Proteomes" id="UP000250043"/>
    </source>
</evidence>
<dbReference type="GO" id="GO:0004497">
    <property type="term" value="F:monooxygenase activity"/>
    <property type="evidence" value="ECO:0007669"/>
    <property type="project" value="UniProtKB-KW"/>
</dbReference>
<organism evidence="11 12">
    <name type="scientific">Obba rivulosa</name>
    <dbReference type="NCBI Taxonomy" id="1052685"/>
    <lineage>
        <taxon>Eukaryota</taxon>
        <taxon>Fungi</taxon>
        <taxon>Dikarya</taxon>
        <taxon>Basidiomycota</taxon>
        <taxon>Agaricomycotina</taxon>
        <taxon>Agaricomycetes</taxon>
        <taxon>Polyporales</taxon>
        <taxon>Gelatoporiaceae</taxon>
        <taxon>Obba</taxon>
    </lineage>
</organism>
<evidence type="ECO:0000256" key="9">
    <source>
        <dbReference type="RuleBase" id="RU000461"/>
    </source>
</evidence>
<accession>A0A8E2DI92</accession>
<dbReference type="OrthoDB" id="1470350at2759"/>
<dbReference type="PROSITE" id="PS00086">
    <property type="entry name" value="CYTOCHROME_P450"/>
    <property type="match status" value="1"/>
</dbReference>
<feature type="binding site" description="axial binding residue" evidence="8">
    <location>
        <position position="520"/>
    </location>
    <ligand>
        <name>heme</name>
        <dbReference type="ChEBI" id="CHEBI:30413"/>
    </ligand>
    <ligandPart>
        <name>Fe</name>
        <dbReference type="ChEBI" id="CHEBI:18248"/>
    </ligandPart>
</feature>
<dbReference type="PANTHER" id="PTHR24287:SF1">
    <property type="entry name" value="P450, PUTATIVE (EUROFUNG)-RELATED"/>
    <property type="match status" value="1"/>
</dbReference>
<dbReference type="GO" id="GO:0005506">
    <property type="term" value="F:iron ion binding"/>
    <property type="evidence" value="ECO:0007669"/>
    <property type="project" value="InterPro"/>
</dbReference>
<comment type="cofactor">
    <cofactor evidence="1 8">
        <name>heme</name>
        <dbReference type="ChEBI" id="CHEBI:30413"/>
    </cofactor>
</comment>
<dbReference type="InterPro" id="IPR017972">
    <property type="entry name" value="Cyt_P450_CS"/>
</dbReference>
<name>A0A8E2DI92_9APHY</name>
<evidence type="ECO:0000256" key="5">
    <source>
        <dbReference type="ARBA" id="ARBA00023002"/>
    </source>
</evidence>
<dbReference type="AlphaFoldDB" id="A0A8E2DI92"/>